<dbReference type="EMBL" id="BMJI01000011">
    <property type="protein sequence ID" value="GGC92834.1"/>
    <property type="molecule type" value="Genomic_DNA"/>
</dbReference>
<accession>A0ABQ1PAW8</accession>
<feature type="region of interest" description="Disordered" evidence="1">
    <location>
        <begin position="144"/>
        <end position="166"/>
    </location>
</feature>
<reference evidence="5" key="1">
    <citation type="journal article" date="2019" name="Int. J. Syst. Evol. Microbiol.">
        <title>The Global Catalogue of Microorganisms (GCM) 10K type strain sequencing project: providing services to taxonomists for standard genome sequencing and annotation.</title>
        <authorList>
            <consortium name="The Broad Institute Genomics Platform"/>
            <consortium name="The Broad Institute Genome Sequencing Center for Infectious Disease"/>
            <person name="Wu L."/>
            <person name="Ma J."/>
        </authorList>
    </citation>
    <scope>NUCLEOTIDE SEQUENCE [LARGE SCALE GENOMIC DNA]</scope>
    <source>
        <strain evidence="5">CGMCC 1.15480</strain>
    </source>
</reference>
<keyword evidence="2" id="KW-0812">Transmembrane</keyword>
<comment type="caution">
    <text evidence="4">The sequence shown here is derived from an EMBL/GenBank/DDBJ whole genome shotgun (WGS) entry which is preliminary data.</text>
</comment>
<feature type="transmembrane region" description="Helical" evidence="2">
    <location>
        <begin position="71"/>
        <end position="90"/>
    </location>
</feature>
<feature type="compositionally biased region" description="Basic and acidic residues" evidence="1">
    <location>
        <begin position="387"/>
        <end position="407"/>
    </location>
</feature>
<organism evidence="4 5">
    <name type="scientific">Tersicoccus solisilvae</name>
    <dbReference type="NCBI Taxonomy" id="1882339"/>
    <lineage>
        <taxon>Bacteria</taxon>
        <taxon>Bacillati</taxon>
        <taxon>Actinomycetota</taxon>
        <taxon>Actinomycetes</taxon>
        <taxon>Micrococcales</taxon>
        <taxon>Micrococcaceae</taxon>
        <taxon>Tersicoccus</taxon>
    </lineage>
</organism>
<evidence type="ECO:0000313" key="4">
    <source>
        <dbReference type="EMBL" id="GGC92834.1"/>
    </source>
</evidence>
<name>A0ABQ1PAW8_9MICC</name>
<evidence type="ECO:0000259" key="3">
    <source>
        <dbReference type="Pfam" id="PF01882"/>
    </source>
</evidence>
<keyword evidence="2" id="KW-1133">Transmembrane helix</keyword>
<gene>
    <name evidence="4" type="ORF">GCM10011512_19900</name>
</gene>
<dbReference type="Pfam" id="PF01882">
    <property type="entry name" value="DUF58"/>
    <property type="match status" value="1"/>
</dbReference>
<evidence type="ECO:0000313" key="5">
    <source>
        <dbReference type="Proteomes" id="UP000597761"/>
    </source>
</evidence>
<keyword evidence="2" id="KW-0472">Membrane</keyword>
<feature type="region of interest" description="Disordered" evidence="1">
    <location>
        <begin position="1"/>
        <end position="37"/>
    </location>
</feature>
<dbReference type="InterPro" id="IPR002881">
    <property type="entry name" value="DUF58"/>
</dbReference>
<feature type="region of interest" description="Disordered" evidence="1">
    <location>
        <begin position="521"/>
        <end position="542"/>
    </location>
</feature>
<keyword evidence="5" id="KW-1185">Reference proteome</keyword>
<sequence>MYRDRADRGAPAAGDRGRGPGGAGARPVGRRTPARSVDGVRRPLTRRGWCFLAVGVAVLLAAQLLGRRDLLSLGVFLLLLPVAGLLYLRWSRPVLSARRWFEPEQAEVGRPVRVHLAVDGTVHGVRALAQEDVDPALGAPLRFRVPDPGQAPATGRTGGTGRGQPVHSRYRYELHPTRRGVYTAGPLRLRRQDPFGMTARHVLTGDADPVLVRPRLVDLRGGQEEGWRDARGLVPAVRTTAHTDVDVSTRDYHPGDPIRRVHWPASARHGKLMVRQELSTTTPPAVLLIDDRIGAHLSRTGAAFAPAPGSGELVTSDGFELLVSLGLSVAAELSRVGADVVVRSADGRPLLETSPTAIDPAQDVFSRSTGVADLAVGLAGLSLREAARRNRDDDRRSRRPSRPERAADGAGPGRHGHRVFEPSVLGGLSHDVPDGDLFVFAGELTDTETTRLAALAGTVAAAHVVLVVPRPDAAGRTLNRLRDAGWAALAVDRHETVRSVWDAWAHQRASRPVRQYRAVPPGTLAPSAVAPANGPTGSGPGR</sequence>
<evidence type="ECO:0000256" key="1">
    <source>
        <dbReference type="SAM" id="MobiDB-lite"/>
    </source>
</evidence>
<feature type="transmembrane region" description="Helical" evidence="2">
    <location>
        <begin position="48"/>
        <end position="65"/>
    </location>
</feature>
<dbReference type="Proteomes" id="UP000597761">
    <property type="component" value="Unassembled WGS sequence"/>
</dbReference>
<proteinExistence type="predicted"/>
<dbReference type="PANTHER" id="PTHR34351">
    <property type="entry name" value="SLR1927 PROTEIN-RELATED"/>
    <property type="match status" value="1"/>
</dbReference>
<feature type="domain" description="DUF58" evidence="3">
    <location>
        <begin position="249"/>
        <end position="290"/>
    </location>
</feature>
<dbReference type="RefSeq" id="WP_188668234.1">
    <property type="nucleotide sequence ID" value="NZ_BMJI01000011.1"/>
</dbReference>
<evidence type="ECO:0000256" key="2">
    <source>
        <dbReference type="SAM" id="Phobius"/>
    </source>
</evidence>
<protein>
    <submittedName>
        <fullName evidence="4">Membrane protein</fullName>
    </submittedName>
</protein>
<dbReference type="PANTHER" id="PTHR34351:SF1">
    <property type="entry name" value="SLR1927 PROTEIN"/>
    <property type="match status" value="1"/>
</dbReference>
<feature type="region of interest" description="Disordered" evidence="1">
    <location>
        <begin position="387"/>
        <end position="421"/>
    </location>
</feature>